<feature type="non-terminal residue" evidence="2">
    <location>
        <position position="56"/>
    </location>
</feature>
<dbReference type="Pfam" id="PF14365">
    <property type="entry name" value="Neprosin_AP"/>
    <property type="match status" value="1"/>
</dbReference>
<dbReference type="Proteomes" id="UP000030748">
    <property type="component" value="Unassembled WGS sequence"/>
</dbReference>
<protein>
    <recommendedName>
        <fullName evidence="1">Neprosin activation peptide domain-containing protein</fullName>
    </recommendedName>
</protein>
<accession>A0A022RFY8</accession>
<proteinExistence type="predicted"/>
<reference evidence="2 3" key="1">
    <citation type="journal article" date="2013" name="Proc. Natl. Acad. Sci. U.S.A.">
        <title>Fine-scale variation in meiotic recombination in Mimulus inferred from population shotgun sequencing.</title>
        <authorList>
            <person name="Hellsten U."/>
            <person name="Wright K.M."/>
            <person name="Jenkins J."/>
            <person name="Shu S."/>
            <person name="Yuan Y."/>
            <person name="Wessler S.R."/>
            <person name="Schmutz J."/>
            <person name="Willis J.H."/>
            <person name="Rokhsar D.S."/>
        </authorList>
    </citation>
    <scope>NUCLEOTIDE SEQUENCE [LARGE SCALE GENOMIC DNA]</scope>
    <source>
        <strain evidence="3">cv. DUN x IM62</strain>
    </source>
</reference>
<feature type="domain" description="Neprosin activation peptide" evidence="1">
    <location>
        <begin position="9"/>
        <end position="56"/>
    </location>
</feature>
<dbReference type="AlphaFoldDB" id="A0A022RFY8"/>
<evidence type="ECO:0000313" key="3">
    <source>
        <dbReference type="Proteomes" id="UP000030748"/>
    </source>
</evidence>
<sequence>MPEALKFADNKMSEEETTINSISQLWHMNGKCPQETIPIRRTKKEDVLRATSVKRY</sequence>
<dbReference type="InterPro" id="IPR025521">
    <property type="entry name" value="Neprosin_propep"/>
</dbReference>
<organism evidence="2 3">
    <name type="scientific">Erythranthe guttata</name>
    <name type="common">Yellow monkey flower</name>
    <name type="synonym">Mimulus guttatus</name>
    <dbReference type="NCBI Taxonomy" id="4155"/>
    <lineage>
        <taxon>Eukaryota</taxon>
        <taxon>Viridiplantae</taxon>
        <taxon>Streptophyta</taxon>
        <taxon>Embryophyta</taxon>
        <taxon>Tracheophyta</taxon>
        <taxon>Spermatophyta</taxon>
        <taxon>Magnoliopsida</taxon>
        <taxon>eudicotyledons</taxon>
        <taxon>Gunneridae</taxon>
        <taxon>Pentapetalae</taxon>
        <taxon>asterids</taxon>
        <taxon>lamiids</taxon>
        <taxon>Lamiales</taxon>
        <taxon>Phrymaceae</taxon>
        <taxon>Erythranthe</taxon>
    </lineage>
</organism>
<gene>
    <name evidence="2" type="ORF">MIMGU_mgv1a0125391mg</name>
</gene>
<keyword evidence="3" id="KW-1185">Reference proteome</keyword>
<evidence type="ECO:0000259" key="1">
    <source>
        <dbReference type="Pfam" id="PF14365"/>
    </source>
</evidence>
<evidence type="ECO:0000313" key="2">
    <source>
        <dbReference type="EMBL" id="EYU39272.1"/>
    </source>
</evidence>
<dbReference type="STRING" id="4155.A0A022RFY8"/>
<name>A0A022RFY8_ERYGU</name>
<dbReference type="EMBL" id="KI630454">
    <property type="protein sequence ID" value="EYU39272.1"/>
    <property type="molecule type" value="Genomic_DNA"/>
</dbReference>